<protein>
    <submittedName>
        <fullName evidence="2">Uncharacterized protein</fullName>
    </submittedName>
</protein>
<dbReference type="EMBL" id="CAJNIZ010024014">
    <property type="protein sequence ID" value="CAE7473305.1"/>
    <property type="molecule type" value="Genomic_DNA"/>
</dbReference>
<keyword evidence="1" id="KW-1133">Transmembrane helix</keyword>
<dbReference type="OrthoDB" id="429510at2759"/>
<gene>
    <name evidence="2" type="ORF">SPIL2461_LOCUS12015</name>
</gene>
<organism evidence="2 3">
    <name type="scientific">Symbiodinium pilosum</name>
    <name type="common">Dinoflagellate</name>
    <dbReference type="NCBI Taxonomy" id="2952"/>
    <lineage>
        <taxon>Eukaryota</taxon>
        <taxon>Sar</taxon>
        <taxon>Alveolata</taxon>
        <taxon>Dinophyceae</taxon>
        <taxon>Suessiales</taxon>
        <taxon>Symbiodiniaceae</taxon>
        <taxon>Symbiodinium</taxon>
    </lineage>
</organism>
<keyword evidence="3" id="KW-1185">Reference proteome</keyword>
<proteinExistence type="predicted"/>
<evidence type="ECO:0000313" key="3">
    <source>
        <dbReference type="Proteomes" id="UP000649617"/>
    </source>
</evidence>
<dbReference type="Proteomes" id="UP000649617">
    <property type="component" value="Unassembled WGS sequence"/>
</dbReference>
<feature type="non-terminal residue" evidence="2">
    <location>
        <position position="1"/>
    </location>
</feature>
<sequence length="140" mass="15083">VMAQSSPWAMVLLHDLQKLQLALVEGPTDSTLALLLIGLVQAGSFAIIDGILSVLRVVRSQRTGLVLSLEELNELAAAMDDPRQCGRCGFGPVDHRGCSDLSAHHGEVSIPGGAAVSNQCPRCGWFVHRLTEWPLWDGEM</sequence>
<evidence type="ECO:0000256" key="1">
    <source>
        <dbReference type="SAM" id="Phobius"/>
    </source>
</evidence>
<feature type="non-terminal residue" evidence="2">
    <location>
        <position position="140"/>
    </location>
</feature>
<dbReference type="AlphaFoldDB" id="A0A812SCL5"/>
<name>A0A812SCL5_SYMPI</name>
<reference evidence="2" key="1">
    <citation type="submission" date="2021-02" db="EMBL/GenBank/DDBJ databases">
        <authorList>
            <person name="Dougan E. K."/>
            <person name="Rhodes N."/>
            <person name="Thang M."/>
            <person name="Chan C."/>
        </authorList>
    </citation>
    <scope>NUCLEOTIDE SEQUENCE</scope>
</reference>
<evidence type="ECO:0000313" key="2">
    <source>
        <dbReference type="EMBL" id="CAE7473305.1"/>
    </source>
</evidence>
<feature type="transmembrane region" description="Helical" evidence="1">
    <location>
        <begin position="32"/>
        <end position="55"/>
    </location>
</feature>
<keyword evidence="1" id="KW-0812">Transmembrane</keyword>
<keyword evidence="1" id="KW-0472">Membrane</keyword>
<accession>A0A812SCL5</accession>
<comment type="caution">
    <text evidence="2">The sequence shown here is derived from an EMBL/GenBank/DDBJ whole genome shotgun (WGS) entry which is preliminary data.</text>
</comment>